<evidence type="ECO:0000313" key="7">
    <source>
        <dbReference type="EMBL" id="GBM19760.1"/>
    </source>
</evidence>
<keyword evidence="8" id="KW-1185">Reference proteome</keyword>
<keyword evidence="4 6" id="KW-1133">Transmembrane helix</keyword>
<dbReference type="EMBL" id="BGPR01000429">
    <property type="protein sequence ID" value="GBM19760.1"/>
    <property type="molecule type" value="Genomic_DNA"/>
</dbReference>
<gene>
    <name evidence="7" type="ORF">AVEN_904_1</name>
</gene>
<comment type="caution">
    <text evidence="7">The sequence shown here is derived from an EMBL/GenBank/DDBJ whole genome shotgun (WGS) entry which is preliminary data.</text>
</comment>
<protein>
    <recommendedName>
        <fullName evidence="9">Gustatory receptor</fullName>
    </recommendedName>
</protein>
<organism evidence="7 8">
    <name type="scientific">Araneus ventricosus</name>
    <name type="common">Orbweaver spider</name>
    <name type="synonym">Epeira ventricosa</name>
    <dbReference type="NCBI Taxonomy" id="182803"/>
    <lineage>
        <taxon>Eukaryota</taxon>
        <taxon>Metazoa</taxon>
        <taxon>Ecdysozoa</taxon>
        <taxon>Arthropoda</taxon>
        <taxon>Chelicerata</taxon>
        <taxon>Arachnida</taxon>
        <taxon>Araneae</taxon>
        <taxon>Araneomorphae</taxon>
        <taxon>Entelegynae</taxon>
        <taxon>Araneoidea</taxon>
        <taxon>Araneidae</taxon>
        <taxon>Araneus</taxon>
    </lineage>
</organism>
<accession>A0A4Y2DSD9</accession>
<evidence type="ECO:0000256" key="3">
    <source>
        <dbReference type="ARBA" id="ARBA00022692"/>
    </source>
</evidence>
<evidence type="ECO:0000256" key="5">
    <source>
        <dbReference type="ARBA" id="ARBA00023136"/>
    </source>
</evidence>
<reference evidence="7 8" key="1">
    <citation type="journal article" date="2019" name="Sci. Rep.">
        <title>Orb-weaving spider Araneus ventricosus genome elucidates the spidroin gene catalogue.</title>
        <authorList>
            <person name="Kono N."/>
            <person name="Nakamura H."/>
            <person name="Ohtoshi R."/>
            <person name="Moran D.A.P."/>
            <person name="Shinohara A."/>
            <person name="Yoshida Y."/>
            <person name="Fujiwara M."/>
            <person name="Mori M."/>
            <person name="Tomita M."/>
            <person name="Arakawa K."/>
        </authorList>
    </citation>
    <scope>NUCLEOTIDE SEQUENCE [LARGE SCALE GENOMIC DNA]</scope>
</reference>
<evidence type="ECO:0000313" key="8">
    <source>
        <dbReference type="Proteomes" id="UP000499080"/>
    </source>
</evidence>
<dbReference type="AlphaFoldDB" id="A0A4Y2DSD9"/>
<feature type="transmembrane region" description="Helical" evidence="6">
    <location>
        <begin position="68"/>
        <end position="89"/>
    </location>
</feature>
<proteinExistence type="predicted"/>
<sequence length="381" mass="43502">MKNEKNSLPLKWIVRSFYLICIVLPYSDDESKLRQNISKIVDTIIVVFLIYVICTDLFLVFYKTNGVPFGFLIAALSGNLCSLSIRLVLTAKRQHIGKTLRKIFTLYQKLETERDIKWYGESFISAFAVSCIIPLIMFMKSAINAVTDKGSKETQMNLLFGLHLQDNWGIMCVLLINLFLNQQIYAMPGYAAGLCYYTYKILTAAIQNVEKNLRIKSDLSSLYNAYINLSSKVIDCIDDLEYALSLLLFLLYTYIISFIFIIVTLLIRIAPQRFHSGYVLINFIIVFIAFVAFFGLSFQSVNVHKAAVRIRRTIHRMCSEISWPTDENEDAVRFLLLTASDTFPTKVLITGWNMFDLNQDFILQTTGAIVSYGILVSQLGN</sequence>
<feature type="transmembrane region" description="Helical" evidence="6">
    <location>
        <begin position="242"/>
        <end position="267"/>
    </location>
</feature>
<evidence type="ECO:0008006" key="9">
    <source>
        <dbReference type="Google" id="ProtNLM"/>
    </source>
</evidence>
<dbReference type="InterPro" id="IPR013604">
    <property type="entry name" value="7TM_chemorcpt"/>
</dbReference>
<evidence type="ECO:0000256" key="2">
    <source>
        <dbReference type="ARBA" id="ARBA00022475"/>
    </source>
</evidence>
<dbReference type="Proteomes" id="UP000499080">
    <property type="component" value="Unassembled WGS sequence"/>
</dbReference>
<name>A0A4Y2DSD9_ARAVE</name>
<keyword evidence="2" id="KW-1003">Cell membrane</keyword>
<dbReference type="OrthoDB" id="6426366at2759"/>
<dbReference type="GO" id="GO:0050909">
    <property type="term" value="P:sensory perception of taste"/>
    <property type="evidence" value="ECO:0007669"/>
    <property type="project" value="InterPro"/>
</dbReference>
<evidence type="ECO:0000256" key="4">
    <source>
        <dbReference type="ARBA" id="ARBA00022989"/>
    </source>
</evidence>
<keyword evidence="5 6" id="KW-0472">Membrane</keyword>
<feature type="transmembrane region" description="Helical" evidence="6">
    <location>
        <begin position="40"/>
        <end position="62"/>
    </location>
</feature>
<dbReference type="GO" id="GO:0005886">
    <property type="term" value="C:plasma membrane"/>
    <property type="evidence" value="ECO:0007669"/>
    <property type="project" value="UniProtKB-SubCell"/>
</dbReference>
<comment type="subcellular location">
    <subcellularLocation>
        <location evidence="1">Cell membrane</location>
        <topology evidence="1">Multi-pass membrane protein</topology>
    </subcellularLocation>
</comment>
<evidence type="ECO:0000256" key="6">
    <source>
        <dbReference type="SAM" id="Phobius"/>
    </source>
</evidence>
<evidence type="ECO:0000256" key="1">
    <source>
        <dbReference type="ARBA" id="ARBA00004651"/>
    </source>
</evidence>
<keyword evidence="3 6" id="KW-0812">Transmembrane</keyword>
<feature type="transmembrane region" description="Helical" evidence="6">
    <location>
        <begin position="279"/>
        <end position="301"/>
    </location>
</feature>
<feature type="transmembrane region" description="Helical" evidence="6">
    <location>
        <begin position="158"/>
        <end position="180"/>
    </location>
</feature>
<feature type="transmembrane region" description="Helical" evidence="6">
    <location>
        <begin position="118"/>
        <end position="138"/>
    </location>
</feature>
<dbReference type="Pfam" id="PF08395">
    <property type="entry name" value="7tm_7"/>
    <property type="match status" value="1"/>
</dbReference>